<feature type="transmembrane region" description="Helical" evidence="10">
    <location>
        <begin position="109"/>
        <end position="131"/>
    </location>
</feature>
<dbReference type="PROSITE" id="PS50928">
    <property type="entry name" value="ABC_TM1"/>
    <property type="match status" value="1"/>
</dbReference>
<dbReference type="PANTHER" id="PTHR30406">
    <property type="entry name" value="SULFATE TRANSPORT SYSTEM PERMEASE PROTEIN"/>
    <property type="match status" value="1"/>
</dbReference>
<dbReference type="Proteomes" id="UP000503129">
    <property type="component" value="Chromosome"/>
</dbReference>
<dbReference type="GO" id="GO:0015419">
    <property type="term" value="F:ABC-type sulfate transporter activity"/>
    <property type="evidence" value="ECO:0007669"/>
    <property type="project" value="UniProtKB-UniRule"/>
</dbReference>
<sequence>MSVLSSTLSIQRFHRSLLQGLALTYISFIILLPLSVIFLEASKRSWQELWQVITAPVAVEAYKLSFGAALLAALINSIFGVILAWILVRYEFPGRRLADGLVDLPFAMPSVVAGIALVSLYGSGGVLGHYLDPGTFLGNSLQQLGIKQVNLTSSVLGVVFAKVFVTLPFVVRTVQPVLMEIEPEVEEAAHTLGANAWQTFWRILFPQLLPAILTGFTLAFARAVGEYGVVLIISGNIPYETMISSVYIYRRLEEYDYSGATAVAIVLLLFSLVILICTNLVQWWSLRYER</sequence>
<evidence type="ECO:0000256" key="7">
    <source>
        <dbReference type="ARBA" id="ARBA00023032"/>
    </source>
</evidence>
<gene>
    <name evidence="12" type="primary">cysT</name>
    <name evidence="12" type="ORF">DP114_14205</name>
</gene>
<reference evidence="12 13" key="1">
    <citation type="submission" date="2018-06" db="EMBL/GenBank/DDBJ databases">
        <title>Comparative genomics of Brasilonema spp. strains.</title>
        <authorList>
            <person name="Alvarenga D.O."/>
            <person name="Fiore M.F."/>
            <person name="Varani A.M."/>
        </authorList>
    </citation>
    <scope>NUCLEOTIDE SEQUENCE [LARGE SCALE GENOMIC DNA]</scope>
    <source>
        <strain evidence="12 13">CENA114</strain>
    </source>
</reference>
<comment type="function">
    <text evidence="9">Part of the ABC transporter complex CysAWTP (TC 3.A.1.6.1) involved in sulfate/thiosulfate import. Probably responsible for the translocation of the substrate across the membrane.</text>
</comment>
<evidence type="ECO:0000256" key="3">
    <source>
        <dbReference type="ARBA" id="ARBA00022448"/>
    </source>
</evidence>
<dbReference type="Pfam" id="PF00528">
    <property type="entry name" value="BPD_transp_1"/>
    <property type="match status" value="1"/>
</dbReference>
<organism evidence="12 13">
    <name type="scientific">Brasilonema sennae CENA114</name>
    <dbReference type="NCBI Taxonomy" id="415709"/>
    <lineage>
        <taxon>Bacteria</taxon>
        <taxon>Bacillati</taxon>
        <taxon>Cyanobacteriota</taxon>
        <taxon>Cyanophyceae</taxon>
        <taxon>Nostocales</taxon>
        <taxon>Scytonemataceae</taxon>
        <taxon>Brasilonema</taxon>
        <taxon>Bromeliae group (in: Brasilonema)</taxon>
    </lineage>
</organism>
<dbReference type="InterPro" id="IPR035906">
    <property type="entry name" value="MetI-like_sf"/>
</dbReference>
<dbReference type="KEGG" id="bsen:DP114_14205"/>
<evidence type="ECO:0000256" key="8">
    <source>
        <dbReference type="ARBA" id="ARBA00023136"/>
    </source>
</evidence>
<evidence type="ECO:0000259" key="11">
    <source>
        <dbReference type="PROSITE" id="PS50928"/>
    </source>
</evidence>
<comment type="similarity">
    <text evidence="10">Belongs to the binding-protein-dependent transport system permease family. CysTW subfamily.</text>
</comment>
<feature type="domain" description="ABC transmembrane type-1" evidence="11">
    <location>
        <begin position="62"/>
        <end position="278"/>
    </location>
</feature>
<evidence type="ECO:0000313" key="12">
    <source>
        <dbReference type="EMBL" id="QDL08897.1"/>
    </source>
</evidence>
<feature type="transmembrane region" description="Helical" evidence="10">
    <location>
        <begin position="261"/>
        <end position="284"/>
    </location>
</feature>
<comment type="function">
    <text evidence="10">Part of the ABC transporter complex (TC 3.A.1.6.1) involved in sulfate/thiosulfate import.</text>
</comment>
<dbReference type="PANTHER" id="PTHR30406:SF8">
    <property type="entry name" value="SULFATE TRANSPORT SYSTEM PERMEASE PROTEIN CYST"/>
    <property type="match status" value="1"/>
</dbReference>
<dbReference type="RefSeq" id="WP_171976383.1">
    <property type="nucleotide sequence ID" value="NZ_CAWOXK010000001.1"/>
</dbReference>
<keyword evidence="13" id="KW-1185">Reference proteome</keyword>
<evidence type="ECO:0000256" key="10">
    <source>
        <dbReference type="RuleBase" id="RU366001"/>
    </source>
</evidence>
<keyword evidence="7 10" id="KW-0764">Sulfate transport</keyword>
<evidence type="ECO:0000256" key="2">
    <source>
        <dbReference type="ARBA" id="ARBA00011779"/>
    </source>
</evidence>
<evidence type="ECO:0000256" key="6">
    <source>
        <dbReference type="ARBA" id="ARBA00022989"/>
    </source>
</evidence>
<dbReference type="AlphaFoldDB" id="A0A856MIC9"/>
<dbReference type="InterPro" id="IPR000515">
    <property type="entry name" value="MetI-like"/>
</dbReference>
<dbReference type="CDD" id="cd06261">
    <property type="entry name" value="TM_PBP2"/>
    <property type="match status" value="1"/>
</dbReference>
<keyword evidence="10" id="KW-0997">Cell inner membrane</keyword>
<dbReference type="EMBL" id="CP030118">
    <property type="protein sequence ID" value="QDL08897.1"/>
    <property type="molecule type" value="Genomic_DNA"/>
</dbReference>
<accession>A0A856MIC9</accession>
<feature type="transmembrane region" description="Helical" evidence="10">
    <location>
        <begin position="66"/>
        <end position="88"/>
    </location>
</feature>
<keyword evidence="5 10" id="KW-0812">Transmembrane</keyword>
<evidence type="ECO:0000256" key="1">
    <source>
        <dbReference type="ARBA" id="ARBA00004429"/>
    </source>
</evidence>
<keyword evidence="3 10" id="KW-0813">Transport</keyword>
<evidence type="ECO:0000256" key="4">
    <source>
        <dbReference type="ARBA" id="ARBA00022475"/>
    </source>
</evidence>
<dbReference type="NCBIfam" id="TIGR02139">
    <property type="entry name" value="permease_CysT"/>
    <property type="match status" value="1"/>
</dbReference>
<protein>
    <recommendedName>
        <fullName evidence="10">Sulfate transport system permease protein CysT</fullName>
    </recommendedName>
</protein>
<keyword evidence="6 10" id="KW-1133">Transmembrane helix</keyword>
<feature type="transmembrane region" description="Helical" evidence="10">
    <location>
        <begin position="227"/>
        <end position="249"/>
    </location>
</feature>
<dbReference type="Gene3D" id="1.10.3720.10">
    <property type="entry name" value="MetI-like"/>
    <property type="match status" value="1"/>
</dbReference>
<evidence type="ECO:0000256" key="9">
    <source>
        <dbReference type="ARBA" id="ARBA00025323"/>
    </source>
</evidence>
<keyword evidence="4" id="KW-1003">Cell membrane</keyword>
<evidence type="ECO:0000256" key="5">
    <source>
        <dbReference type="ARBA" id="ARBA00022692"/>
    </source>
</evidence>
<dbReference type="InterPro" id="IPR005667">
    <property type="entry name" value="Sulph_transpt2"/>
</dbReference>
<dbReference type="InterPro" id="IPR011865">
    <property type="entry name" value="CysT_permease"/>
</dbReference>
<evidence type="ECO:0000313" key="13">
    <source>
        <dbReference type="Proteomes" id="UP000503129"/>
    </source>
</evidence>
<dbReference type="NCBIfam" id="TIGR00969">
    <property type="entry name" value="3a0106s02"/>
    <property type="match status" value="1"/>
</dbReference>
<dbReference type="FunFam" id="1.10.3720.10:FF:000004">
    <property type="entry name" value="Sulfate transport system permease protein CysT"/>
    <property type="match status" value="1"/>
</dbReference>
<dbReference type="GO" id="GO:0005886">
    <property type="term" value="C:plasma membrane"/>
    <property type="evidence" value="ECO:0007669"/>
    <property type="project" value="UniProtKB-SubCell"/>
</dbReference>
<feature type="transmembrane region" description="Helical" evidence="10">
    <location>
        <begin position="21"/>
        <end position="39"/>
    </location>
</feature>
<dbReference type="SUPFAM" id="SSF161098">
    <property type="entry name" value="MetI-like"/>
    <property type="match status" value="1"/>
</dbReference>
<feature type="transmembrane region" description="Helical" evidence="10">
    <location>
        <begin position="200"/>
        <end position="221"/>
    </location>
</feature>
<name>A0A856MIC9_9CYAN</name>
<comment type="subunit">
    <text evidence="2">The complex is composed of two ATP-binding proteins (CysA), two transmembrane proteins (CysT and CysW) and a solute-binding protein (CysP).</text>
</comment>
<feature type="transmembrane region" description="Helical" evidence="10">
    <location>
        <begin position="151"/>
        <end position="171"/>
    </location>
</feature>
<keyword evidence="8 10" id="KW-0472">Membrane</keyword>
<comment type="subcellular location">
    <subcellularLocation>
        <location evidence="1 10">Cell inner membrane</location>
        <topology evidence="1 10">Multi-pass membrane protein</topology>
    </subcellularLocation>
</comment>
<proteinExistence type="inferred from homology"/>